<dbReference type="GO" id="GO:0003677">
    <property type="term" value="F:DNA binding"/>
    <property type="evidence" value="ECO:0007669"/>
    <property type="project" value="UniProtKB-KW"/>
</dbReference>
<dbReference type="Gene3D" id="3.40.50.1010">
    <property type="entry name" value="5'-nuclease"/>
    <property type="match status" value="1"/>
</dbReference>
<dbReference type="SUPFAM" id="SSF47807">
    <property type="entry name" value="5' to 3' exonuclease, C-terminal subdomain"/>
    <property type="match status" value="1"/>
</dbReference>
<dbReference type="SMART" id="SM00475">
    <property type="entry name" value="53EXOc"/>
    <property type="match status" value="1"/>
</dbReference>
<organism evidence="8 9">
    <name type="scientific">Rhodococcus erythropolis</name>
    <name type="common">Arthrobacter picolinophilus</name>
    <dbReference type="NCBI Taxonomy" id="1833"/>
    <lineage>
        <taxon>Bacteria</taxon>
        <taxon>Bacillati</taxon>
        <taxon>Actinomycetota</taxon>
        <taxon>Actinomycetes</taxon>
        <taxon>Mycobacteriales</taxon>
        <taxon>Nocardiaceae</taxon>
        <taxon>Rhodococcus</taxon>
        <taxon>Rhodococcus erythropolis group</taxon>
    </lineage>
</organism>
<dbReference type="InterPro" id="IPR020045">
    <property type="entry name" value="DNA_polI_H3TH"/>
</dbReference>
<evidence type="ECO:0000256" key="3">
    <source>
        <dbReference type="ARBA" id="ARBA00022839"/>
    </source>
</evidence>
<evidence type="ECO:0000259" key="7">
    <source>
        <dbReference type="SMART" id="SM00475"/>
    </source>
</evidence>
<evidence type="ECO:0000256" key="2">
    <source>
        <dbReference type="ARBA" id="ARBA00022801"/>
    </source>
</evidence>
<dbReference type="Pfam" id="PF01367">
    <property type="entry name" value="5_3_exonuc"/>
    <property type="match status" value="1"/>
</dbReference>
<keyword evidence="3 8" id="KW-0269">Exonuclease</keyword>
<evidence type="ECO:0000256" key="1">
    <source>
        <dbReference type="ARBA" id="ARBA00022722"/>
    </source>
</evidence>
<dbReference type="PANTHER" id="PTHR42646">
    <property type="entry name" value="FLAP ENDONUCLEASE XNI"/>
    <property type="match status" value="1"/>
</dbReference>
<dbReference type="InterPro" id="IPR036279">
    <property type="entry name" value="5-3_exonuclease_C_sf"/>
</dbReference>
<evidence type="ECO:0000256" key="4">
    <source>
        <dbReference type="ARBA" id="ARBA00023125"/>
    </source>
</evidence>
<proteinExistence type="predicted"/>
<protein>
    <recommendedName>
        <fullName evidence="6">5'-3' exonuclease</fullName>
    </recommendedName>
</protein>
<evidence type="ECO:0000313" key="8">
    <source>
        <dbReference type="EMBL" id="QIP40549.1"/>
    </source>
</evidence>
<dbReference type="Proteomes" id="UP000502345">
    <property type="component" value="Chromosome"/>
</dbReference>
<dbReference type="InterPro" id="IPR038969">
    <property type="entry name" value="FEN"/>
</dbReference>
<dbReference type="EMBL" id="CP050124">
    <property type="protein sequence ID" value="QIP40549.1"/>
    <property type="molecule type" value="Genomic_DNA"/>
</dbReference>
<dbReference type="InterPro" id="IPR020046">
    <property type="entry name" value="5-3_exonucl_a-hlix_arch_N"/>
</dbReference>
<dbReference type="InterPro" id="IPR002421">
    <property type="entry name" value="5-3_exonuclease"/>
</dbReference>
<name>A0A6G9CUI8_RHOER</name>
<comment type="function">
    <text evidence="5">5'-3' exonuclease acting preferentially on double-stranded DNA.</text>
</comment>
<evidence type="ECO:0000256" key="5">
    <source>
        <dbReference type="ARBA" id="ARBA00049957"/>
    </source>
</evidence>
<keyword evidence="1" id="KW-0540">Nuclease</keyword>
<dbReference type="PANTHER" id="PTHR42646:SF2">
    <property type="entry name" value="5'-3' EXONUCLEASE FAMILY PROTEIN"/>
    <property type="match status" value="1"/>
</dbReference>
<keyword evidence="2" id="KW-0378">Hydrolase</keyword>
<gene>
    <name evidence="8" type="ORF">G9444_3305</name>
</gene>
<evidence type="ECO:0000313" key="9">
    <source>
        <dbReference type="Proteomes" id="UP000502345"/>
    </source>
</evidence>
<evidence type="ECO:0000256" key="6">
    <source>
        <dbReference type="ARBA" id="ARBA00050026"/>
    </source>
</evidence>
<dbReference type="SUPFAM" id="SSF88723">
    <property type="entry name" value="PIN domain-like"/>
    <property type="match status" value="1"/>
</dbReference>
<dbReference type="GO" id="GO:0017108">
    <property type="term" value="F:5'-flap endonuclease activity"/>
    <property type="evidence" value="ECO:0007669"/>
    <property type="project" value="InterPro"/>
</dbReference>
<dbReference type="GO" id="GO:0033567">
    <property type="term" value="P:DNA replication, Okazaki fragment processing"/>
    <property type="evidence" value="ECO:0007669"/>
    <property type="project" value="InterPro"/>
</dbReference>
<dbReference type="SMART" id="SM00279">
    <property type="entry name" value="HhH2"/>
    <property type="match status" value="1"/>
</dbReference>
<dbReference type="Gene3D" id="1.10.150.20">
    <property type="entry name" value="5' to 3' exonuclease, C-terminal subdomain"/>
    <property type="match status" value="1"/>
</dbReference>
<sequence length="324" mass="34191">MVTMSGPLLLLDGASLWFRAFYALPESFVDPDGRPVNAVRGFTDMVASLITKHQPSRLAVCLDLDWRPQFRVDAVPTYKAHRVEEGSDGASEEVPDTLTPQVDMIMDVLAAAGIATAGAVGLEADDVLGTLAATEREDLTVVVSGDRDLLQVVTDEYVPVRVLYVGRGLSKAELFGPVEVAEKYGVPGDRAGEAYAELAVLRGDASDGLPGIKGVGEKTASTLMLRYGSLAGLRAAAADPESDMAKGIRAKLTSPEAMAYLDAALPVVRVVRDADVQFSKDDRLPATPVDPARLEEVAASLNIERSAGRLAAALEAAAAGRSDQ</sequence>
<dbReference type="InterPro" id="IPR029060">
    <property type="entry name" value="PIN-like_dom_sf"/>
</dbReference>
<accession>A0A6G9CUI8</accession>
<keyword evidence="4" id="KW-0238">DNA-binding</keyword>
<feature type="domain" description="5'-3' exonuclease" evidence="7">
    <location>
        <begin position="6"/>
        <end position="285"/>
    </location>
</feature>
<dbReference type="InterPro" id="IPR008918">
    <property type="entry name" value="HhH2"/>
</dbReference>
<dbReference type="CDD" id="cd09859">
    <property type="entry name" value="PIN_53EXO"/>
    <property type="match status" value="1"/>
</dbReference>
<dbReference type="AlphaFoldDB" id="A0A6G9CUI8"/>
<reference evidence="8 9" key="1">
    <citation type="submission" date="2020-03" db="EMBL/GenBank/DDBJ databases">
        <title>Screen low temperature-resistant strains for efficient degradation of petroleum hydrocarbons under the low temperature.</title>
        <authorList>
            <person name="Wang Y."/>
            <person name="Chen J."/>
        </authorList>
    </citation>
    <scope>NUCLEOTIDE SEQUENCE [LARGE SCALE GENOMIC DNA]</scope>
    <source>
        <strain evidence="8 9">KB1</strain>
    </source>
</reference>
<dbReference type="CDD" id="cd09898">
    <property type="entry name" value="H3TH_53EXO"/>
    <property type="match status" value="1"/>
</dbReference>
<dbReference type="GO" id="GO:0008409">
    <property type="term" value="F:5'-3' exonuclease activity"/>
    <property type="evidence" value="ECO:0007669"/>
    <property type="project" value="InterPro"/>
</dbReference>
<dbReference type="Pfam" id="PF02739">
    <property type="entry name" value="5_3_exonuc_N"/>
    <property type="match status" value="1"/>
</dbReference>